<feature type="compositionally biased region" description="Basic and acidic residues" evidence="1">
    <location>
        <begin position="1"/>
        <end position="11"/>
    </location>
</feature>
<evidence type="ECO:0008006" key="4">
    <source>
        <dbReference type="Google" id="ProtNLM"/>
    </source>
</evidence>
<dbReference type="Proteomes" id="UP000827549">
    <property type="component" value="Chromosome 5"/>
</dbReference>
<feature type="compositionally biased region" description="Low complexity" evidence="1">
    <location>
        <begin position="64"/>
        <end position="91"/>
    </location>
</feature>
<dbReference type="EMBL" id="CP086718">
    <property type="protein sequence ID" value="WOO83368.1"/>
    <property type="molecule type" value="Genomic_DNA"/>
</dbReference>
<feature type="compositionally biased region" description="Basic and acidic residues" evidence="1">
    <location>
        <begin position="215"/>
        <end position="229"/>
    </location>
</feature>
<dbReference type="GeneID" id="87810067"/>
<organism evidence="2 3">
    <name type="scientific">Vanrija pseudolonga</name>
    <dbReference type="NCBI Taxonomy" id="143232"/>
    <lineage>
        <taxon>Eukaryota</taxon>
        <taxon>Fungi</taxon>
        <taxon>Dikarya</taxon>
        <taxon>Basidiomycota</taxon>
        <taxon>Agaricomycotina</taxon>
        <taxon>Tremellomycetes</taxon>
        <taxon>Trichosporonales</taxon>
        <taxon>Trichosporonaceae</taxon>
        <taxon>Vanrija</taxon>
    </lineage>
</organism>
<dbReference type="RefSeq" id="XP_062629394.1">
    <property type="nucleotide sequence ID" value="XM_062773410.1"/>
</dbReference>
<sequence length="235" mass="25078">MSSFNPHDHLLKQGWKGKGTALKDGHITRPLATVQKKSMGGIGKDRDEAVPFWDHIFAATAASIASSSTSPATSGANTPTTSSTPTLSIAARSGREIAKRQLYSSFFRGSADSSPKPSEPEPAAEAAPKAAPVSRTKPLRSQLWGAAPAKAKAESSTSTSKDAPESKEDRRVRKEAKRQARAEKAARKLAASAARDAEKADKVARRAARAQRKKLKEDGRDARRAERAARRAAKA</sequence>
<feature type="compositionally biased region" description="Basic and acidic residues" evidence="1">
    <location>
        <begin position="195"/>
        <end position="204"/>
    </location>
</feature>
<proteinExistence type="predicted"/>
<feature type="region of interest" description="Disordered" evidence="1">
    <location>
        <begin position="64"/>
        <end position="235"/>
    </location>
</feature>
<feature type="compositionally biased region" description="Basic and acidic residues" evidence="1">
    <location>
        <begin position="162"/>
        <end position="186"/>
    </location>
</feature>
<evidence type="ECO:0000313" key="2">
    <source>
        <dbReference type="EMBL" id="WOO83368.1"/>
    </source>
</evidence>
<feature type="region of interest" description="Disordered" evidence="1">
    <location>
        <begin position="1"/>
        <end position="45"/>
    </location>
</feature>
<evidence type="ECO:0000256" key="1">
    <source>
        <dbReference type="SAM" id="MobiDB-lite"/>
    </source>
</evidence>
<gene>
    <name evidence="2" type="ORF">LOC62_05G006892</name>
</gene>
<feature type="compositionally biased region" description="Low complexity" evidence="1">
    <location>
        <begin position="146"/>
        <end position="161"/>
    </location>
</feature>
<keyword evidence="3" id="KW-1185">Reference proteome</keyword>
<name>A0AAF1BSE5_9TREE</name>
<evidence type="ECO:0000313" key="3">
    <source>
        <dbReference type="Proteomes" id="UP000827549"/>
    </source>
</evidence>
<accession>A0AAF1BSE5</accession>
<protein>
    <recommendedName>
        <fullName evidence="4">G-patch domain-containing protein</fullName>
    </recommendedName>
</protein>
<dbReference type="AlphaFoldDB" id="A0AAF1BSE5"/>
<feature type="compositionally biased region" description="Basic residues" evidence="1">
    <location>
        <begin position="205"/>
        <end position="214"/>
    </location>
</feature>
<feature type="compositionally biased region" description="Low complexity" evidence="1">
    <location>
        <begin position="113"/>
        <end position="132"/>
    </location>
</feature>
<reference evidence="2" key="1">
    <citation type="submission" date="2023-10" db="EMBL/GenBank/DDBJ databases">
        <authorList>
            <person name="Noh H."/>
        </authorList>
    </citation>
    <scope>NUCLEOTIDE SEQUENCE</scope>
    <source>
        <strain evidence="2">DUCC4014</strain>
    </source>
</reference>